<dbReference type="Pfam" id="PF08378">
    <property type="entry name" value="NERD"/>
    <property type="match status" value="1"/>
</dbReference>
<name>A0ABU6MF39_9BACI</name>
<gene>
    <name evidence="2" type="ORF">P4T90_09350</name>
</gene>
<proteinExistence type="predicted"/>
<reference evidence="2 3" key="1">
    <citation type="submission" date="2023-03" db="EMBL/GenBank/DDBJ databases">
        <title>Bacillus Genome Sequencing.</title>
        <authorList>
            <person name="Dunlap C."/>
        </authorList>
    </citation>
    <scope>NUCLEOTIDE SEQUENCE [LARGE SCALE GENOMIC DNA]</scope>
    <source>
        <strain evidence="2 3">B-23453</strain>
    </source>
</reference>
<feature type="domain" description="NERD" evidence="1">
    <location>
        <begin position="36"/>
        <end position="151"/>
    </location>
</feature>
<accession>A0ABU6MF39</accession>
<organism evidence="2 3">
    <name type="scientific">Heyndrickxia acidicola</name>
    <dbReference type="NCBI Taxonomy" id="209389"/>
    <lineage>
        <taxon>Bacteria</taxon>
        <taxon>Bacillati</taxon>
        <taxon>Bacillota</taxon>
        <taxon>Bacilli</taxon>
        <taxon>Bacillales</taxon>
        <taxon>Bacillaceae</taxon>
        <taxon>Heyndrickxia</taxon>
    </lineage>
</organism>
<evidence type="ECO:0000313" key="3">
    <source>
        <dbReference type="Proteomes" id="UP001341444"/>
    </source>
</evidence>
<keyword evidence="3" id="KW-1185">Reference proteome</keyword>
<dbReference type="RefSeq" id="WP_066269146.1">
    <property type="nucleotide sequence ID" value="NZ_JARMAB010000012.1"/>
</dbReference>
<dbReference type="InterPro" id="IPR011528">
    <property type="entry name" value="NERD"/>
</dbReference>
<dbReference type="EMBL" id="JARMAB010000012">
    <property type="protein sequence ID" value="MED1203284.1"/>
    <property type="molecule type" value="Genomic_DNA"/>
</dbReference>
<protein>
    <submittedName>
        <fullName evidence="2">Nuclease-related domain-containing protein</fullName>
    </submittedName>
</protein>
<dbReference type="Proteomes" id="UP001341444">
    <property type="component" value="Unassembled WGS sequence"/>
</dbReference>
<evidence type="ECO:0000259" key="1">
    <source>
        <dbReference type="PROSITE" id="PS50965"/>
    </source>
</evidence>
<comment type="caution">
    <text evidence="2">The sequence shown here is derived from an EMBL/GenBank/DDBJ whole genome shotgun (WGS) entry which is preliminary data.</text>
</comment>
<sequence>MISKLFAKLSKKEIEKPPTVVEKPKKKESRISPSRIGELGEYKINIQLDQLPRECRYISDVLLANPKSKSGYSQIDHVILTPYGVFVIEAKNYTGTIYGARDRAKWSVNGKFPMNNPFHQNFGHIQAIRTLLDIQSSNMISMISFTRRCTFKVDRELRNIQSNDLILYDTELTEFITRKLNVLRLQLKTPIFTDGKVQDMYKVLKEQNITDKKVRELHIEKINGKVNISN</sequence>
<dbReference type="PROSITE" id="PS50965">
    <property type="entry name" value="NERD"/>
    <property type="match status" value="1"/>
</dbReference>
<evidence type="ECO:0000313" key="2">
    <source>
        <dbReference type="EMBL" id="MED1203284.1"/>
    </source>
</evidence>